<name>A0A6M3LB89_9ZZZZ</name>
<dbReference type="AlphaFoldDB" id="A0A6M3LB89"/>
<protein>
    <submittedName>
        <fullName evidence="1">Putative pectate lyase</fullName>
    </submittedName>
</protein>
<evidence type="ECO:0000313" key="1">
    <source>
        <dbReference type="EMBL" id="QJA90425.1"/>
    </source>
</evidence>
<reference evidence="1" key="1">
    <citation type="submission" date="2020-03" db="EMBL/GenBank/DDBJ databases">
        <title>The deep terrestrial virosphere.</title>
        <authorList>
            <person name="Holmfeldt K."/>
            <person name="Nilsson E."/>
            <person name="Simone D."/>
            <person name="Lopez-Fernandez M."/>
            <person name="Wu X."/>
            <person name="de Brujin I."/>
            <person name="Lundin D."/>
            <person name="Andersson A."/>
            <person name="Bertilsson S."/>
            <person name="Dopson M."/>
        </authorList>
    </citation>
    <scope>NUCLEOTIDE SEQUENCE</scope>
    <source>
        <strain evidence="1">MM415B02377</strain>
    </source>
</reference>
<gene>
    <name evidence="1" type="ORF">MM415B02377_0010</name>
</gene>
<dbReference type="GO" id="GO:0016829">
    <property type="term" value="F:lyase activity"/>
    <property type="evidence" value="ECO:0007669"/>
    <property type="project" value="UniProtKB-KW"/>
</dbReference>
<dbReference type="InterPro" id="IPR011050">
    <property type="entry name" value="Pectin_lyase_fold/virulence"/>
</dbReference>
<organism evidence="1">
    <name type="scientific">viral metagenome</name>
    <dbReference type="NCBI Taxonomy" id="1070528"/>
    <lineage>
        <taxon>unclassified sequences</taxon>
        <taxon>metagenomes</taxon>
        <taxon>organismal metagenomes</taxon>
    </lineage>
</organism>
<accession>A0A6M3LB89</accession>
<dbReference type="SUPFAM" id="SSF51126">
    <property type="entry name" value="Pectin lyase-like"/>
    <property type="match status" value="1"/>
</dbReference>
<dbReference type="EMBL" id="MT142911">
    <property type="protein sequence ID" value="QJA90425.1"/>
    <property type="molecule type" value="Genomic_DNA"/>
</dbReference>
<dbReference type="InterPro" id="IPR012334">
    <property type="entry name" value="Pectin_lyas_fold"/>
</dbReference>
<proteinExistence type="predicted"/>
<dbReference type="Gene3D" id="2.160.20.10">
    <property type="entry name" value="Single-stranded right-handed beta-helix, Pectin lyase-like"/>
    <property type="match status" value="1"/>
</dbReference>
<sequence>MGLTRFPRGISVYGVPVMPSAGMRFDGWWGTSRFVDYDDGSDSNGGLEPTNAYKHLQTAINASSTNDVIYIRNREQDITSTDPEYIIPASTTNWSIAEAKTHLSIIGASNVSHIPTEAGKFAVYLRGNATATTGPVLDIQAPFTLVENLAFHRGAVTSGGLVALTGNSTSARAMASVVSNCLFRMYSQTGAALYNVDNWWISVYGCDFHDCKVGVQMTGSSSTMRRIRISNCLFRNQTAASIDKNIYFAGSGGQDITIDHCDFVGEIPTGGDNVFISSAAAIQGTIIHCSFPADMVEGTAYITANGFTQVNCHQGLWTADAGSGGLVGS</sequence>
<keyword evidence="1" id="KW-0456">Lyase</keyword>